<sequence length="203" mass="21357">MSLPLYARSRALPMTVAVLAAAWPTTAWLADWIVAHSDLGPRARLPLVVLAPVLASAAIGASLYTHSEELDRTAVRPWWPRRACQLLLLTAVAAGLLAAAVPGDPELYGAPAMVRNLLGAVGVTALAATFIGARLSWLPMLVHTSAVYLGAQTGPEDPGPVWAWSVQPGPQPAAWWTTAVLFAAGTCLYALRGARPEGPGSRR</sequence>
<comment type="caution">
    <text evidence="2">The sequence shown here is derived from an EMBL/GenBank/DDBJ whole genome shotgun (WGS) entry which is preliminary data.</text>
</comment>
<keyword evidence="1" id="KW-0472">Membrane</keyword>
<dbReference type="Proteomes" id="UP001180754">
    <property type="component" value="Unassembled WGS sequence"/>
</dbReference>
<accession>A0ABU2XS91</accession>
<dbReference type="RefSeq" id="WP_311728896.1">
    <property type="nucleotide sequence ID" value="NZ_JAVRFD010000025.1"/>
</dbReference>
<gene>
    <name evidence="2" type="ORF">RND15_37395</name>
</gene>
<feature type="transmembrane region" description="Helical" evidence="1">
    <location>
        <begin position="45"/>
        <end position="65"/>
    </location>
</feature>
<evidence type="ECO:0000256" key="1">
    <source>
        <dbReference type="SAM" id="Phobius"/>
    </source>
</evidence>
<feature type="transmembrane region" description="Helical" evidence="1">
    <location>
        <begin position="86"/>
        <end position="102"/>
    </location>
</feature>
<feature type="transmembrane region" description="Helical" evidence="1">
    <location>
        <begin position="108"/>
        <end position="128"/>
    </location>
</feature>
<evidence type="ECO:0000313" key="2">
    <source>
        <dbReference type="EMBL" id="MDT0548327.1"/>
    </source>
</evidence>
<dbReference type="EMBL" id="JAVRFD010000025">
    <property type="protein sequence ID" value="MDT0548327.1"/>
    <property type="molecule type" value="Genomic_DNA"/>
</dbReference>
<keyword evidence="1" id="KW-1133">Transmembrane helix</keyword>
<evidence type="ECO:0000313" key="3">
    <source>
        <dbReference type="Proteomes" id="UP001180754"/>
    </source>
</evidence>
<keyword evidence="1" id="KW-0812">Transmembrane</keyword>
<name>A0ABU2XS91_9ACTN</name>
<evidence type="ECO:0008006" key="4">
    <source>
        <dbReference type="Google" id="ProtNLM"/>
    </source>
</evidence>
<keyword evidence="3" id="KW-1185">Reference proteome</keyword>
<proteinExistence type="predicted"/>
<protein>
    <recommendedName>
        <fullName evidence="4">CAAX protease self-immunity</fullName>
    </recommendedName>
</protein>
<organism evidence="2 3">
    <name type="scientific">Streptomyces lonegramiae</name>
    <dbReference type="NCBI Taxonomy" id="3075524"/>
    <lineage>
        <taxon>Bacteria</taxon>
        <taxon>Bacillati</taxon>
        <taxon>Actinomycetota</taxon>
        <taxon>Actinomycetes</taxon>
        <taxon>Kitasatosporales</taxon>
        <taxon>Streptomycetaceae</taxon>
        <taxon>Streptomyces</taxon>
    </lineage>
</organism>
<reference evidence="2" key="1">
    <citation type="submission" date="2024-05" db="EMBL/GenBank/DDBJ databases">
        <title>30 novel species of actinomycetes from the DSMZ collection.</title>
        <authorList>
            <person name="Nouioui I."/>
        </authorList>
    </citation>
    <scope>NUCLEOTIDE SEQUENCE</scope>
    <source>
        <strain evidence="2">DSM 41529</strain>
    </source>
</reference>